<evidence type="ECO:0000256" key="1">
    <source>
        <dbReference type="SAM" id="MobiDB-lite"/>
    </source>
</evidence>
<protein>
    <submittedName>
        <fullName evidence="2">Uncharacterized protein</fullName>
    </submittedName>
</protein>
<gene>
    <name evidence="2" type="ORF">CB5_LOCUS19571</name>
</gene>
<organism evidence="2">
    <name type="scientific">Ananas comosus var. bracteatus</name>
    <name type="common">red pineapple</name>
    <dbReference type="NCBI Taxonomy" id="296719"/>
    <lineage>
        <taxon>Eukaryota</taxon>
        <taxon>Viridiplantae</taxon>
        <taxon>Streptophyta</taxon>
        <taxon>Embryophyta</taxon>
        <taxon>Tracheophyta</taxon>
        <taxon>Spermatophyta</taxon>
        <taxon>Magnoliopsida</taxon>
        <taxon>Liliopsida</taxon>
        <taxon>Poales</taxon>
        <taxon>Bromeliaceae</taxon>
        <taxon>Bromelioideae</taxon>
        <taxon>Ananas</taxon>
    </lineage>
</organism>
<reference evidence="2" key="1">
    <citation type="submission" date="2020-07" db="EMBL/GenBank/DDBJ databases">
        <authorList>
            <person name="Lin J."/>
        </authorList>
    </citation>
    <scope>NUCLEOTIDE SEQUENCE</scope>
</reference>
<dbReference type="AlphaFoldDB" id="A0A6V7Q021"/>
<feature type="region of interest" description="Disordered" evidence="1">
    <location>
        <begin position="1"/>
        <end position="118"/>
    </location>
</feature>
<name>A0A6V7Q021_ANACO</name>
<evidence type="ECO:0000313" key="2">
    <source>
        <dbReference type="EMBL" id="CAD1836360.1"/>
    </source>
</evidence>
<feature type="compositionally biased region" description="Low complexity" evidence="1">
    <location>
        <begin position="66"/>
        <end position="77"/>
    </location>
</feature>
<proteinExistence type="predicted"/>
<dbReference type="EMBL" id="LR862131">
    <property type="protein sequence ID" value="CAD1836360.1"/>
    <property type="molecule type" value="Genomic_DNA"/>
</dbReference>
<accession>A0A6V7Q021</accession>
<sequence>MKIRKLKQREGSPVGSIGIGVESSAEEGSPVSSGEEKGEAIGSIGIEVEPSASRRETSPPKKNPSVRVVRLRNVLTRSKSSAALHRPRPHPFRSPPPLPFRPLAERHRKPPAGPIEDRVLHSSEIRTLLVASSSSASASALQRWISSRVVLYKPEAAAAPPPNKAPVNSKDRDASLAQLELERRASNL</sequence>